<evidence type="ECO:0000259" key="7">
    <source>
        <dbReference type="Pfam" id="PF01656"/>
    </source>
</evidence>
<evidence type="ECO:0000256" key="4">
    <source>
        <dbReference type="ARBA" id="ARBA00022840"/>
    </source>
</evidence>
<evidence type="ECO:0000313" key="10">
    <source>
        <dbReference type="Proteomes" id="UP001454086"/>
    </source>
</evidence>
<dbReference type="RefSeq" id="WP_008725218.1">
    <property type="nucleotide sequence ID" value="NZ_JBBMFM010000268.1"/>
</dbReference>
<dbReference type="Pfam" id="PF07685">
    <property type="entry name" value="GATase_3"/>
    <property type="match status" value="1"/>
</dbReference>
<evidence type="ECO:0000256" key="2">
    <source>
        <dbReference type="ARBA" id="ARBA00022598"/>
    </source>
</evidence>
<dbReference type="NCBIfam" id="NF002204">
    <property type="entry name" value="PRK01077.1"/>
    <property type="match status" value="1"/>
</dbReference>
<evidence type="ECO:0000313" key="9">
    <source>
        <dbReference type="EMBL" id="MEQ2429088.1"/>
    </source>
</evidence>
<accession>A0ABV1DFG1</accession>
<keyword evidence="5" id="KW-0460">Magnesium</keyword>
<keyword evidence="6" id="KW-0315">Glutamine amidotransferase</keyword>
<protein>
    <submittedName>
        <fullName evidence="9">Cobyrinate a,c-diamide synthase</fullName>
    </submittedName>
</protein>
<comment type="caution">
    <text evidence="9">The sequence shown here is derived from an EMBL/GenBank/DDBJ whole genome shotgun (WGS) entry which is preliminary data.</text>
</comment>
<proteinExistence type="predicted"/>
<dbReference type="PANTHER" id="PTHR43873:SF1">
    <property type="entry name" value="COBYRINATE A,C-DIAMIDE SYNTHASE"/>
    <property type="match status" value="1"/>
</dbReference>
<comment type="cofactor">
    <cofactor evidence="1">
        <name>Mg(2+)</name>
        <dbReference type="ChEBI" id="CHEBI:18420"/>
    </cofactor>
</comment>
<keyword evidence="3" id="KW-0547">Nucleotide-binding</keyword>
<dbReference type="CDD" id="cd03130">
    <property type="entry name" value="GATase1_CobB"/>
    <property type="match status" value="1"/>
</dbReference>
<reference evidence="9 10" key="1">
    <citation type="submission" date="2024-03" db="EMBL/GenBank/DDBJ databases">
        <title>Human intestinal bacterial collection.</title>
        <authorList>
            <person name="Pauvert C."/>
            <person name="Hitch T.C.A."/>
            <person name="Clavel T."/>
        </authorList>
    </citation>
    <scope>NUCLEOTIDE SEQUENCE [LARGE SCALE GENOMIC DNA]</scope>
    <source>
        <strain evidence="9 10">CLA-SR-H021</strain>
    </source>
</reference>
<dbReference type="Pfam" id="PF01656">
    <property type="entry name" value="CbiA"/>
    <property type="match status" value="1"/>
</dbReference>
<name>A0ABV1DFG1_9FIRM</name>
<dbReference type="InterPro" id="IPR011698">
    <property type="entry name" value="GATase_3"/>
</dbReference>
<feature type="domain" description="CobB/CobQ-like glutamine amidotransferase" evidence="8">
    <location>
        <begin position="290"/>
        <end position="473"/>
    </location>
</feature>
<dbReference type="InterPro" id="IPR004484">
    <property type="entry name" value="CbiA/CobB_synth"/>
</dbReference>
<sequence length="501" mass="55017">MAGVMIAAPKSGSGKTMITCGLLKLLDRKGWNPAPFKCGPDYIDGLFHNKVLGLESGNLDSFFEEPDHMREKISHISADRFVVAEGVMGYFDGLGGISTKGSTWEISQILELPVILVVDAKGASLSLAAQVKGFLEYVPRDEEGKEIKCANRIGGILFNRISPMIYGRVKALIEEQLHVPVIGYVPELDFLQVGSRHLGLVLPDEIDGLKGQMERLADCMEKTVDLDVLSMISGGKGEAAELNPGREHRARPGKADSDEMNCRQMWCGKSGTAPFAHGCEKNSDRQFYLGVALDEAFCFYYRDNLTALEHAGARLVYFSPLRDETIPDYLDGLLFGGGYPENYAGELAGGISMRSSVADAAGRGMPILGECGGYLYLLETLQGIDGKDYPMAGVLPGRGFRGDKKGRFGYITLSPDGTLPYILPGMEIKGHEFHYWDCECGDEEYRMTARKPVGGRSWRCMRTRGGVMAGFPHLYYPSCPGFTERFADRCIIFGRKMGHES</sequence>
<dbReference type="Gene3D" id="3.40.50.880">
    <property type="match status" value="1"/>
</dbReference>
<dbReference type="InterPro" id="IPR027417">
    <property type="entry name" value="P-loop_NTPase"/>
</dbReference>
<dbReference type="PROSITE" id="PS51274">
    <property type="entry name" value="GATASE_COBBQ"/>
    <property type="match status" value="1"/>
</dbReference>
<dbReference type="Proteomes" id="UP001454086">
    <property type="component" value="Unassembled WGS sequence"/>
</dbReference>
<dbReference type="Gene3D" id="3.40.50.300">
    <property type="entry name" value="P-loop containing nucleotide triphosphate hydrolases"/>
    <property type="match status" value="1"/>
</dbReference>
<feature type="domain" description="CobQ/CobB/MinD/ParA nucleotide binding" evidence="7">
    <location>
        <begin position="4"/>
        <end position="189"/>
    </location>
</feature>
<keyword evidence="10" id="KW-1185">Reference proteome</keyword>
<dbReference type="InterPro" id="IPR002586">
    <property type="entry name" value="CobQ/CobB/MinD/ParA_Nub-bd_dom"/>
</dbReference>
<dbReference type="EMBL" id="JBBMFM010000268">
    <property type="protein sequence ID" value="MEQ2429088.1"/>
    <property type="molecule type" value="Genomic_DNA"/>
</dbReference>
<evidence type="ECO:0000256" key="1">
    <source>
        <dbReference type="ARBA" id="ARBA00001946"/>
    </source>
</evidence>
<dbReference type="SUPFAM" id="SSF52540">
    <property type="entry name" value="P-loop containing nucleoside triphosphate hydrolases"/>
    <property type="match status" value="1"/>
</dbReference>
<evidence type="ECO:0000256" key="5">
    <source>
        <dbReference type="ARBA" id="ARBA00022842"/>
    </source>
</evidence>
<dbReference type="PANTHER" id="PTHR43873">
    <property type="entry name" value="COBYRINATE A,C-DIAMIDE SYNTHASE"/>
    <property type="match status" value="1"/>
</dbReference>
<evidence type="ECO:0000256" key="6">
    <source>
        <dbReference type="ARBA" id="ARBA00022962"/>
    </source>
</evidence>
<evidence type="ECO:0000259" key="8">
    <source>
        <dbReference type="Pfam" id="PF07685"/>
    </source>
</evidence>
<gene>
    <name evidence="9" type="ORF">WMQ36_29420</name>
</gene>
<dbReference type="InterPro" id="IPR029062">
    <property type="entry name" value="Class_I_gatase-like"/>
</dbReference>
<evidence type="ECO:0000256" key="3">
    <source>
        <dbReference type="ARBA" id="ARBA00022741"/>
    </source>
</evidence>
<dbReference type="SUPFAM" id="SSF52317">
    <property type="entry name" value="Class I glutamine amidotransferase-like"/>
    <property type="match status" value="1"/>
</dbReference>
<keyword evidence="2" id="KW-0436">Ligase</keyword>
<keyword evidence="4" id="KW-0067">ATP-binding</keyword>
<organism evidence="9 10">
    <name type="scientific">Enterocloster hominis</name>
    <name type="common">ex Hitch et al. 2024</name>
    <dbReference type="NCBI Taxonomy" id="1917870"/>
    <lineage>
        <taxon>Bacteria</taxon>
        <taxon>Bacillati</taxon>
        <taxon>Bacillota</taxon>
        <taxon>Clostridia</taxon>
        <taxon>Lachnospirales</taxon>
        <taxon>Lachnospiraceae</taxon>
        <taxon>Enterocloster</taxon>
    </lineage>
</organism>